<evidence type="ECO:0000313" key="2">
    <source>
        <dbReference type="EMBL" id="CAJ1070893.1"/>
    </source>
</evidence>
<proteinExistence type="predicted"/>
<feature type="compositionally biased region" description="Basic and acidic residues" evidence="1">
    <location>
        <begin position="37"/>
        <end position="56"/>
    </location>
</feature>
<name>A0AAV1GBT5_XYRNO</name>
<gene>
    <name evidence="2" type="ORF">XNOV1_A025888</name>
</gene>
<protein>
    <submittedName>
        <fullName evidence="2">Uncharacterized protein</fullName>
    </submittedName>
</protein>
<feature type="region of interest" description="Disordered" evidence="1">
    <location>
        <begin position="14"/>
        <end position="89"/>
    </location>
</feature>
<dbReference type="Proteomes" id="UP001178508">
    <property type="component" value="Chromosome 13"/>
</dbReference>
<evidence type="ECO:0000313" key="3">
    <source>
        <dbReference type="Proteomes" id="UP001178508"/>
    </source>
</evidence>
<accession>A0AAV1GBT5</accession>
<evidence type="ECO:0000256" key="1">
    <source>
        <dbReference type="SAM" id="MobiDB-lite"/>
    </source>
</evidence>
<dbReference type="EMBL" id="OY660876">
    <property type="protein sequence ID" value="CAJ1070893.1"/>
    <property type="molecule type" value="Genomic_DNA"/>
</dbReference>
<organism evidence="2 3">
    <name type="scientific">Xyrichtys novacula</name>
    <name type="common">Pearly razorfish</name>
    <name type="synonym">Hemipteronotus novacula</name>
    <dbReference type="NCBI Taxonomy" id="13765"/>
    <lineage>
        <taxon>Eukaryota</taxon>
        <taxon>Metazoa</taxon>
        <taxon>Chordata</taxon>
        <taxon>Craniata</taxon>
        <taxon>Vertebrata</taxon>
        <taxon>Euteleostomi</taxon>
        <taxon>Actinopterygii</taxon>
        <taxon>Neopterygii</taxon>
        <taxon>Teleostei</taxon>
        <taxon>Neoteleostei</taxon>
        <taxon>Acanthomorphata</taxon>
        <taxon>Eupercaria</taxon>
        <taxon>Labriformes</taxon>
        <taxon>Labridae</taxon>
        <taxon>Xyrichtys</taxon>
    </lineage>
</organism>
<keyword evidence="3" id="KW-1185">Reference proteome</keyword>
<sequence>MDIYHPVVLFKFSTKRGPSPLLSPPRAADAAFIVGRKSHEGTQSEREEEREEERGKASRQSVSTREPRRKDGSKRGKAGVRSSPPAPQPLFVTIRRCCCCWLEGIWSGENAHRGN</sequence>
<reference evidence="2" key="1">
    <citation type="submission" date="2023-08" db="EMBL/GenBank/DDBJ databases">
        <authorList>
            <person name="Alioto T."/>
            <person name="Alioto T."/>
            <person name="Gomez Garrido J."/>
        </authorList>
    </citation>
    <scope>NUCLEOTIDE SEQUENCE</scope>
</reference>
<feature type="compositionally biased region" description="Basic and acidic residues" evidence="1">
    <location>
        <begin position="65"/>
        <end position="74"/>
    </location>
</feature>
<dbReference type="AlphaFoldDB" id="A0AAV1GBT5"/>